<keyword evidence="2 8" id="KW-0813">Transport</keyword>
<feature type="domain" description="TonB-dependent receptor plug" evidence="12">
    <location>
        <begin position="159"/>
        <end position="243"/>
    </location>
</feature>
<keyword evidence="5 9" id="KW-0798">TonB box</keyword>
<keyword evidence="7 8" id="KW-0998">Cell outer membrane</keyword>
<keyword evidence="4 8" id="KW-0812">Transmembrane</keyword>
<proteinExistence type="inferred from homology"/>
<dbReference type="Pfam" id="PF07715">
    <property type="entry name" value="Plug"/>
    <property type="match status" value="1"/>
</dbReference>
<dbReference type="InterPro" id="IPR037066">
    <property type="entry name" value="Plug_dom_sf"/>
</dbReference>
<comment type="subcellular location">
    <subcellularLocation>
        <location evidence="1 8">Cell outer membrane</location>
        <topology evidence="1 8">Multi-pass membrane protein</topology>
    </subcellularLocation>
</comment>
<dbReference type="GO" id="GO:0044718">
    <property type="term" value="P:siderophore transmembrane transport"/>
    <property type="evidence" value="ECO:0007669"/>
    <property type="project" value="TreeGrafter"/>
</dbReference>
<evidence type="ECO:0000256" key="5">
    <source>
        <dbReference type="ARBA" id="ARBA00023077"/>
    </source>
</evidence>
<evidence type="ECO:0000256" key="1">
    <source>
        <dbReference type="ARBA" id="ARBA00004571"/>
    </source>
</evidence>
<comment type="caution">
    <text evidence="13">The sequence shown here is derived from an EMBL/GenBank/DDBJ whole genome shotgun (WGS) entry which is preliminary data.</text>
</comment>
<keyword evidence="6 8" id="KW-0472">Membrane</keyword>
<feature type="compositionally biased region" description="Low complexity" evidence="10">
    <location>
        <begin position="34"/>
        <end position="43"/>
    </location>
</feature>
<evidence type="ECO:0000259" key="12">
    <source>
        <dbReference type="Pfam" id="PF07715"/>
    </source>
</evidence>
<dbReference type="InterPro" id="IPR000531">
    <property type="entry name" value="Beta-barrel_TonB"/>
</dbReference>
<keyword evidence="3 8" id="KW-1134">Transmembrane beta strand</keyword>
<reference evidence="13 14" key="1">
    <citation type="submission" date="2019-03" db="EMBL/GenBank/DDBJ databases">
        <authorList>
            <person name="Zhang S."/>
        </authorList>
    </citation>
    <scope>NUCLEOTIDE SEQUENCE [LARGE SCALE GENOMIC DNA]</scope>
    <source>
        <strain evidence="13 14">S4J41</strain>
    </source>
</reference>
<evidence type="ECO:0000256" key="10">
    <source>
        <dbReference type="SAM" id="MobiDB-lite"/>
    </source>
</evidence>
<feature type="domain" description="TonB-dependent receptor-like beta-barrel" evidence="11">
    <location>
        <begin position="300"/>
        <end position="741"/>
    </location>
</feature>
<feature type="compositionally biased region" description="Basic residues" evidence="10">
    <location>
        <begin position="1"/>
        <end position="21"/>
    </location>
</feature>
<keyword evidence="13" id="KW-0675">Receptor</keyword>
<dbReference type="GO" id="GO:0009279">
    <property type="term" value="C:cell outer membrane"/>
    <property type="evidence" value="ECO:0007669"/>
    <property type="project" value="UniProtKB-SubCell"/>
</dbReference>
<evidence type="ECO:0000313" key="14">
    <source>
        <dbReference type="Proteomes" id="UP000294662"/>
    </source>
</evidence>
<dbReference type="EMBL" id="SMFP01000009">
    <property type="protein sequence ID" value="TDE36740.1"/>
    <property type="molecule type" value="Genomic_DNA"/>
</dbReference>
<gene>
    <name evidence="13" type="ORF">E1B25_14600</name>
</gene>
<dbReference type="Proteomes" id="UP000294662">
    <property type="component" value="Unassembled WGS sequence"/>
</dbReference>
<evidence type="ECO:0000256" key="4">
    <source>
        <dbReference type="ARBA" id="ARBA00022692"/>
    </source>
</evidence>
<protein>
    <submittedName>
        <fullName evidence="13">TonB-dependent receptor</fullName>
    </submittedName>
</protein>
<evidence type="ECO:0000259" key="11">
    <source>
        <dbReference type="Pfam" id="PF00593"/>
    </source>
</evidence>
<dbReference type="InterPro" id="IPR039426">
    <property type="entry name" value="TonB-dep_rcpt-like"/>
</dbReference>
<accession>A0A4R5EQD5</accession>
<dbReference type="PANTHER" id="PTHR30069">
    <property type="entry name" value="TONB-DEPENDENT OUTER MEMBRANE RECEPTOR"/>
    <property type="match status" value="1"/>
</dbReference>
<evidence type="ECO:0000256" key="2">
    <source>
        <dbReference type="ARBA" id="ARBA00022448"/>
    </source>
</evidence>
<name>A0A4R5EQD5_9RHOB</name>
<dbReference type="Gene3D" id="2.40.170.20">
    <property type="entry name" value="TonB-dependent receptor, beta-barrel domain"/>
    <property type="match status" value="1"/>
</dbReference>
<dbReference type="Pfam" id="PF00593">
    <property type="entry name" value="TonB_dep_Rec_b-barrel"/>
    <property type="match status" value="1"/>
</dbReference>
<evidence type="ECO:0000256" key="9">
    <source>
        <dbReference type="RuleBase" id="RU003357"/>
    </source>
</evidence>
<dbReference type="InterPro" id="IPR012910">
    <property type="entry name" value="Plug_dom"/>
</dbReference>
<feature type="compositionally biased region" description="Basic and acidic residues" evidence="10">
    <location>
        <begin position="44"/>
        <end position="53"/>
    </location>
</feature>
<evidence type="ECO:0000256" key="3">
    <source>
        <dbReference type="ARBA" id="ARBA00022452"/>
    </source>
</evidence>
<evidence type="ECO:0000256" key="8">
    <source>
        <dbReference type="PROSITE-ProRule" id="PRU01360"/>
    </source>
</evidence>
<evidence type="ECO:0000313" key="13">
    <source>
        <dbReference type="EMBL" id="TDE36740.1"/>
    </source>
</evidence>
<sequence>MPALHRRGRALVRPARARLRGGRVSPGPLSAGVPRAAPPGAARPDPRHPRAPFDRLNPVFGTAPVPDLSPAGHHPARRADVQRYSKGNEMTSTIPVRLGASALLLSSLSGIAVAQATRPDPDGELISLPPITVDVETEVAGASSYEFVPGGMSVAPGIDGGEALRAVPGVTAGRMGGHALEIIIRGQQQNQLNIIDAGSFTYGGCPNRMDPPTSTAALSRADRVVVERGYSSVTNGPGGTGGAVILERDAPELAADKPWEAEFHSGFSSNSDTSEFGGTVTFDLGQGFYLKGSADKRSAGNYTDGSGTEIRSAYDQQSTGLTLGYANNGLDLAFDIERDLAEDVLFAGAGMDSPRSETNVYRFRGGIDLDMGALRRIEGNLYRTEVDHVMDNYSLRPVGAMAMRTPTTSDTTGGKIEAQLDFGTTTAKIGVDYQSNTRNAMAYGGMPVMIPMIEASNPATARFNIWPDVEIAQTGLYVETETKLSPRATLQLGLRYDHVKASAGEAATVPGGSLMAPNAYYTAQYGTTFDSARTEDNIGGLARLEYALSGETTLFAGLSRSVRTADANERAMARSNWVGNPDIAPEKHYQLDFGVETTRDNWSMNASVYADHVEDFILRDAFSVAGVTTYRNVTAQLAGVELSGAWERNGFMIAGDATYTYGQNTSDDRALAQIPPLNGQITASYGQNAWRAGARVNWATSQTRIDASRDPGQTPGYATLDLFGSYEVSENAVLLAGVNNVTDGTYANHLSRSNLFDPALTQVNEPGRSVYIKLEARF</sequence>
<dbReference type="PROSITE" id="PS52016">
    <property type="entry name" value="TONB_DEPENDENT_REC_3"/>
    <property type="match status" value="1"/>
</dbReference>
<evidence type="ECO:0000256" key="7">
    <source>
        <dbReference type="ARBA" id="ARBA00023237"/>
    </source>
</evidence>
<keyword evidence="14" id="KW-1185">Reference proteome</keyword>
<evidence type="ECO:0000256" key="6">
    <source>
        <dbReference type="ARBA" id="ARBA00023136"/>
    </source>
</evidence>
<dbReference type="Gene3D" id="2.170.130.10">
    <property type="entry name" value="TonB-dependent receptor, plug domain"/>
    <property type="match status" value="1"/>
</dbReference>
<dbReference type="PANTHER" id="PTHR30069:SF49">
    <property type="entry name" value="OUTER MEMBRANE PROTEIN C"/>
    <property type="match status" value="1"/>
</dbReference>
<dbReference type="GO" id="GO:0015344">
    <property type="term" value="F:siderophore uptake transmembrane transporter activity"/>
    <property type="evidence" value="ECO:0007669"/>
    <property type="project" value="TreeGrafter"/>
</dbReference>
<dbReference type="SUPFAM" id="SSF56935">
    <property type="entry name" value="Porins"/>
    <property type="match status" value="1"/>
</dbReference>
<comment type="similarity">
    <text evidence="8 9">Belongs to the TonB-dependent receptor family.</text>
</comment>
<organism evidence="13 14">
    <name type="scientific">Antarcticimicrobium sediminis</name>
    <dbReference type="NCBI Taxonomy" id="2546227"/>
    <lineage>
        <taxon>Bacteria</taxon>
        <taxon>Pseudomonadati</taxon>
        <taxon>Pseudomonadota</taxon>
        <taxon>Alphaproteobacteria</taxon>
        <taxon>Rhodobacterales</taxon>
        <taxon>Paracoccaceae</taxon>
        <taxon>Antarcticimicrobium</taxon>
    </lineage>
</organism>
<dbReference type="InterPro" id="IPR036942">
    <property type="entry name" value="Beta-barrel_TonB_sf"/>
</dbReference>
<dbReference type="OrthoDB" id="9760333at2"/>
<dbReference type="AlphaFoldDB" id="A0A4R5EQD5"/>
<feature type="region of interest" description="Disordered" evidence="10">
    <location>
        <begin position="1"/>
        <end position="79"/>
    </location>
</feature>